<dbReference type="Proteomes" id="UP000235036">
    <property type="component" value="Unassembled WGS sequence"/>
</dbReference>
<dbReference type="InterPro" id="IPR021236">
    <property type="entry name" value="Uncharacterised_YfdX"/>
</dbReference>
<feature type="coiled-coil region" evidence="1">
    <location>
        <begin position="232"/>
        <end position="259"/>
    </location>
</feature>
<dbReference type="Pfam" id="PF10938">
    <property type="entry name" value="YfdX"/>
    <property type="match status" value="1"/>
</dbReference>
<evidence type="ECO:0000313" key="3">
    <source>
        <dbReference type="Proteomes" id="UP000235036"/>
    </source>
</evidence>
<organism evidence="2 3">
    <name type="scientific">Fischerella muscicola CCMEE 5323</name>
    <dbReference type="NCBI Taxonomy" id="2019572"/>
    <lineage>
        <taxon>Bacteria</taxon>
        <taxon>Bacillati</taxon>
        <taxon>Cyanobacteriota</taxon>
        <taxon>Cyanophyceae</taxon>
        <taxon>Nostocales</taxon>
        <taxon>Hapalosiphonaceae</taxon>
        <taxon>Fischerella</taxon>
    </lineage>
</organism>
<evidence type="ECO:0008006" key="4">
    <source>
        <dbReference type="Google" id="ProtNLM"/>
    </source>
</evidence>
<comment type="caution">
    <text evidence="2">The sequence shown here is derived from an EMBL/GenBank/DDBJ whole genome shotgun (WGS) entry which is preliminary data.</text>
</comment>
<proteinExistence type="predicted"/>
<name>A0A2N6K4D0_FISMU</name>
<dbReference type="AlphaFoldDB" id="A0A2N6K4D0"/>
<protein>
    <recommendedName>
        <fullName evidence="4">YfdX family protein</fullName>
    </recommendedName>
</protein>
<reference evidence="2 3" key="1">
    <citation type="submission" date="2017-08" db="EMBL/GenBank/DDBJ databases">
        <title>Genomes of Fischerella (Mastigocladus) sp. strains.</title>
        <authorList>
            <person name="Miller S.R."/>
        </authorList>
    </citation>
    <scope>NUCLEOTIDE SEQUENCE [LARGE SCALE GENOMIC DNA]</scope>
    <source>
        <strain evidence="2 3">CCMEE 5323</strain>
    </source>
</reference>
<evidence type="ECO:0000256" key="1">
    <source>
        <dbReference type="SAM" id="Coils"/>
    </source>
</evidence>
<sequence length="297" mass="32960">MTLANIIQSDVQAHQEIEKERQEATTEAEKRVDQEAIAAIAETRNAITAIDEGKTPDAIQALERATGKLDILLARYPNLSLIPISSQVTVLDLAPLDFDIIAEIRAAAKVATDVDDFPNARALLHNLTSEIRTTTVNLPLETYPDAMKEAARLLERGQIDEARTELKLALSTLVVTEQSRPIPLIVGLANLVAASALAKNKSQTMTEQDQDKILKLLKESRTQLNRAKELGYVSSNTDYKELQRMIKDIERQVRAKDSTEGPFAKLREQFSSFLKRRSEKVSKSVQEGQQATNSQAN</sequence>
<accession>A0A2N6K4D0</accession>
<dbReference type="EMBL" id="NRQW01000200">
    <property type="protein sequence ID" value="PLZ90891.1"/>
    <property type="molecule type" value="Genomic_DNA"/>
</dbReference>
<evidence type="ECO:0000313" key="2">
    <source>
        <dbReference type="EMBL" id="PLZ90891.1"/>
    </source>
</evidence>
<keyword evidence="1" id="KW-0175">Coiled coil</keyword>
<gene>
    <name evidence="2" type="ORF">CEN44_09960</name>
</gene>
<keyword evidence="3" id="KW-1185">Reference proteome</keyword>
<dbReference type="RefSeq" id="WP_009756727.1">
    <property type="nucleotide sequence ID" value="NZ_CAWNVR010000289.1"/>
</dbReference>